<feature type="transmembrane region" description="Helical" evidence="4">
    <location>
        <begin position="151"/>
        <end position="168"/>
    </location>
</feature>
<keyword evidence="4" id="KW-1133">Transmembrane helix</keyword>
<feature type="transmembrane region" description="Helical" evidence="4">
    <location>
        <begin position="62"/>
        <end position="81"/>
    </location>
</feature>
<feature type="transmembrane region" description="Helical" evidence="4">
    <location>
        <begin position="123"/>
        <end position="145"/>
    </location>
</feature>
<feature type="transmembrane region" description="Helical" evidence="4">
    <location>
        <begin position="242"/>
        <end position="261"/>
    </location>
</feature>
<accession>K6C9Z9</accession>
<comment type="similarity">
    <text evidence="2">Belongs to the EamA transporter family.</text>
</comment>
<dbReference type="Proteomes" id="UP000006315">
    <property type="component" value="Unassembled WGS sequence"/>
</dbReference>
<evidence type="ECO:0000313" key="6">
    <source>
        <dbReference type="EMBL" id="EKN67955.1"/>
    </source>
</evidence>
<reference evidence="6 7" key="1">
    <citation type="journal article" date="2012" name="Front. Microbiol.">
        <title>Redundancy and modularity in membrane-associated dissimilatory nitrate reduction in Bacillus.</title>
        <authorList>
            <person name="Heylen K."/>
            <person name="Keltjens J."/>
        </authorList>
    </citation>
    <scope>NUCLEOTIDE SEQUENCE [LARGE SCALE GENOMIC DNA]</scope>
    <source>
        <strain evidence="6 7">LMG 9581</strain>
    </source>
</reference>
<dbReference type="GO" id="GO:0016020">
    <property type="term" value="C:membrane"/>
    <property type="evidence" value="ECO:0007669"/>
    <property type="project" value="InterPro"/>
</dbReference>
<evidence type="ECO:0000256" key="4">
    <source>
        <dbReference type="SAM" id="Phobius"/>
    </source>
</evidence>
<feature type="transmembrane region" description="Helical" evidence="4">
    <location>
        <begin position="93"/>
        <end position="111"/>
    </location>
</feature>
<dbReference type="AlphaFoldDB" id="K6C9Z9"/>
<protein>
    <submittedName>
        <fullName evidence="6">Putative transporter</fullName>
    </submittedName>
</protein>
<dbReference type="PANTHER" id="PTHR22911">
    <property type="entry name" value="ACYL-MALONYL CONDENSING ENZYME-RELATED"/>
    <property type="match status" value="1"/>
</dbReference>
<dbReference type="SUPFAM" id="SSF103481">
    <property type="entry name" value="Multidrug resistance efflux transporter EmrE"/>
    <property type="match status" value="2"/>
</dbReference>
<sequence>MKGQVKLIAAMLIFGSLGIFVKNINLSSSEIALFRGAIGSIFLICASFLVKQKLSFKAIKRNGILLILSGAAIGFNWIFLFEAYRFTTISNATISYYFAPVFVMALAPMILKEKLTASKVSSIIGAMIGLFLVVNNGTGSASGSYNHTVGILYGLSAAALYASVILMNKFIKKLSGFETTLIQLMLASLVLVPYVYWQEGITYVTELGLQSIVFILILGIVHTGFAYYLYFGSIKELKGHTIAILSYIDPISAVIFAAIFFSESMSLLQIIGGVLVLGSTFIGGMGTSKKRKRVRGDEKQSKQRGE</sequence>
<keyword evidence="7" id="KW-1185">Reference proteome</keyword>
<evidence type="ECO:0000256" key="1">
    <source>
        <dbReference type="ARBA" id="ARBA00004127"/>
    </source>
</evidence>
<feature type="transmembrane region" description="Helical" evidence="4">
    <location>
        <begin position="31"/>
        <end position="50"/>
    </location>
</feature>
<dbReference type="InterPro" id="IPR000620">
    <property type="entry name" value="EamA_dom"/>
</dbReference>
<feature type="domain" description="EamA" evidence="5">
    <location>
        <begin position="149"/>
        <end position="282"/>
    </location>
</feature>
<dbReference type="Pfam" id="PF00892">
    <property type="entry name" value="EamA"/>
    <property type="match status" value="2"/>
</dbReference>
<comment type="caution">
    <text evidence="6">The sequence shown here is derived from an EMBL/GenBank/DDBJ whole genome shotgun (WGS) entry which is preliminary data.</text>
</comment>
<comment type="subcellular location">
    <subcellularLocation>
        <location evidence="1">Endomembrane system</location>
        <topology evidence="1">Multi-pass membrane protein</topology>
    </subcellularLocation>
</comment>
<feature type="compositionally biased region" description="Basic and acidic residues" evidence="3">
    <location>
        <begin position="295"/>
        <end position="306"/>
    </location>
</feature>
<dbReference type="STRING" id="1131731.BAZO_07069"/>
<feature type="transmembrane region" description="Helical" evidence="4">
    <location>
        <begin position="267"/>
        <end position="285"/>
    </location>
</feature>
<keyword evidence="4" id="KW-0812">Transmembrane</keyword>
<feature type="transmembrane region" description="Helical" evidence="4">
    <location>
        <begin position="209"/>
        <end position="230"/>
    </location>
</feature>
<evidence type="ECO:0000259" key="5">
    <source>
        <dbReference type="Pfam" id="PF00892"/>
    </source>
</evidence>
<proteinExistence type="inferred from homology"/>
<keyword evidence="4" id="KW-0472">Membrane</keyword>
<feature type="domain" description="EamA" evidence="5">
    <location>
        <begin position="2"/>
        <end position="134"/>
    </location>
</feature>
<dbReference type="EMBL" id="AJLR01000044">
    <property type="protein sequence ID" value="EKN67955.1"/>
    <property type="molecule type" value="Genomic_DNA"/>
</dbReference>
<evidence type="ECO:0000256" key="3">
    <source>
        <dbReference type="SAM" id="MobiDB-lite"/>
    </source>
</evidence>
<feature type="transmembrane region" description="Helical" evidence="4">
    <location>
        <begin position="180"/>
        <end position="197"/>
    </location>
</feature>
<organism evidence="6 7">
    <name type="scientific">Schinkia azotoformans LMG 9581</name>
    <dbReference type="NCBI Taxonomy" id="1131731"/>
    <lineage>
        <taxon>Bacteria</taxon>
        <taxon>Bacillati</taxon>
        <taxon>Bacillota</taxon>
        <taxon>Bacilli</taxon>
        <taxon>Bacillales</taxon>
        <taxon>Bacillaceae</taxon>
        <taxon>Calidifontibacillus/Schinkia group</taxon>
        <taxon>Schinkia</taxon>
    </lineage>
</organism>
<dbReference type="PATRIC" id="fig|1131731.3.peg.1480"/>
<feature type="region of interest" description="Disordered" evidence="3">
    <location>
        <begin position="285"/>
        <end position="306"/>
    </location>
</feature>
<dbReference type="RefSeq" id="WP_003330650.1">
    <property type="nucleotide sequence ID" value="NZ_AJLR01000044.1"/>
</dbReference>
<evidence type="ECO:0000256" key="2">
    <source>
        <dbReference type="ARBA" id="ARBA00007362"/>
    </source>
</evidence>
<dbReference type="InterPro" id="IPR037185">
    <property type="entry name" value="EmrE-like"/>
</dbReference>
<name>K6C9Z9_SCHAZ</name>
<gene>
    <name evidence="6" type="ORF">BAZO_07069</name>
</gene>
<evidence type="ECO:0000313" key="7">
    <source>
        <dbReference type="Proteomes" id="UP000006315"/>
    </source>
</evidence>
<feature type="transmembrane region" description="Helical" evidence="4">
    <location>
        <begin position="7"/>
        <end position="25"/>
    </location>
</feature>
<dbReference type="PANTHER" id="PTHR22911:SF102">
    <property type="entry name" value="MEMBRANE PROTEIN"/>
    <property type="match status" value="1"/>
</dbReference>